<keyword evidence="2" id="KW-1133">Transmembrane helix</keyword>
<organism evidence="4 5">
    <name type="scientific">Algoriphagus yeomjeoni</name>
    <dbReference type="NCBI Taxonomy" id="291403"/>
    <lineage>
        <taxon>Bacteria</taxon>
        <taxon>Pseudomonadati</taxon>
        <taxon>Bacteroidota</taxon>
        <taxon>Cytophagia</taxon>
        <taxon>Cytophagales</taxon>
        <taxon>Cyclobacteriaceae</taxon>
        <taxon>Algoriphagus</taxon>
    </lineage>
</organism>
<keyword evidence="2" id="KW-0812">Transmembrane</keyword>
<dbReference type="Pfam" id="PF20693">
    <property type="entry name" value="YobI-ATPase"/>
    <property type="match status" value="1"/>
</dbReference>
<keyword evidence="2" id="KW-0472">Membrane</keyword>
<feature type="coiled-coil region" evidence="1">
    <location>
        <begin position="550"/>
        <end position="577"/>
    </location>
</feature>
<reference evidence="4 5" key="1">
    <citation type="submission" date="2018-06" db="EMBL/GenBank/DDBJ databases">
        <title>Genomic Encyclopedia of Archaeal and Bacterial Type Strains, Phase II (KMG-II): from individual species to whole genera.</title>
        <authorList>
            <person name="Goeker M."/>
        </authorList>
    </citation>
    <scope>NUCLEOTIDE SEQUENCE [LARGE SCALE GENOMIC DNA]</scope>
    <source>
        <strain evidence="4 5">DSM 23446</strain>
    </source>
</reference>
<dbReference type="AlphaFoldDB" id="A0A327P4Y3"/>
<dbReference type="InterPro" id="IPR027417">
    <property type="entry name" value="P-loop_NTPase"/>
</dbReference>
<evidence type="ECO:0000313" key="5">
    <source>
        <dbReference type="Proteomes" id="UP000249610"/>
    </source>
</evidence>
<feature type="domain" description="YobI-like P-loop NTPase" evidence="3">
    <location>
        <begin position="62"/>
        <end position="422"/>
    </location>
</feature>
<sequence length="1227" mass="145026">MKKFFNTLYFHVRKFLATNTFEIARNLNEPILKQEIEENPPILSMAPKILLEEKELKLVNPYLSHLKKAMLDKDILNIAITGNYGSGKSTIIKTFQHLNPQFKYLNISLASFKEDSNKDELEKKLEISILQQIFYHVDPSKIPDSKFKRIKTYGWGKLSFVSSMLIFWIYSAFAIVNFDLLKWLNPINWKFDDNFEWTTFLFYTIFIIGVIFIMKDIIRIWSNSKINKVNIKGEFEIGEKTIKSIFNEHLEEILYFFEKTNFNTIIFEDLDRFENTQIFTKLREINTLLNNFESIKNKRNIKFIYAVKDEVLTDKTLRVKFFDLIIPIIPFINQSNASEQLTTLIRKSGLENSLSSEFTDDVMTFINDIDMRLLINIFLEYNVFKESMSPDLNQDQLFALVTYKNLFPEDFAKLYRNEGDLYQVLTDKNIYLDSIKTEVINEIKSVENKIIEIEKEKIESVENLKRLYFSKIIETYPNISEISLSILIPIGDLLKEENFNQLLESNEVSYYFTQFHSDTHYRKKRGALRFSEIENSINSEKSYKGRMEVIRNKDKNLINLRNKLETLNKDIIDFESLSLADIFQKISLEDFLFGCTANDLVKNLIINGYLNENYQNYISIFHDVSITESDFKFYNTLLTGGKLPYDYKLNKIENLIKKINFKYFKRVSILNFEILDELLSKNNFDNQRSNIFIFLSSENKDGISFIYQYINRGKYLKEFFYHLCAIWKGFWDNIISSNFSYETKDRYFGNIIEYGEIDDIIRFNSGSYNLIDYIQERGNFFKLVSESENTKKVKKIIDDLDFKFLKIEKQSSENKWIFDYIYDNNYYEINIYNISVLLDKDLYIDSVYTSIFNSNLLSLLHYVKVNINSFVKNVLIISSESVQESVVAILDLLNNPDLYLDLKHIVINKQNGFIEQLSDISNLEVKKLLLNELKIIPYWVNVFDYFKFLEKDKGLDDVLVTYLNNPVVFEKLADTKINSVSNVTNDEIESLSETILNSKDLSFESFAAIRKSIPFKYSWIDYGSLSEEKVKLAIDSKLIYLDIDGVEKLSEIYPELRIRLFEGSQIDFLKSYSDLDVSSEEIVQLLESNNLDLSIKFEIIKEMDQSLLIEDLKIARRACDILANSVYYPLSFSQLEFMFKYNFYWESKIKLLIIHMEKLDIAEIRSLSKLLTSDGYYSELFEKQHKPTYDIHPLNKKFFELLEKRSFIRSFDTSRWNKNKYRVIANY</sequence>
<evidence type="ECO:0000259" key="3">
    <source>
        <dbReference type="Pfam" id="PF20693"/>
    </source>
</evidence>
<protein>
    <recommendedName>
        <fullName evidence="3">YobI-like P-loop NTPase domain-containing protein</fullName>
    </recommendedName>
</protein>
<proteinExistence type="predicted"/>
<feature type="transmembrane region" description="Helical" evidence="2">
    <location>
        <begin position="200"/>
        <end position="218"/>
    </location>
</feature>
<feature type="transmembrane region" description="Helical" evidence="2">
    <location>
        <begin position="158"/>
        <end position="180"/>
    </location>
</feature>
<evidence type="ECO:0000313" key="4">
    <source>
        <dbReference type="EMBL" id="RAI86743.1"/>
    </source>
</evidence>
<comment type="caution">
    <text evidence="4">The sequence shown here is derived from an EMBL/GenBank/DDBJ whole genome shotgun (WGS) entry which is preliminary data.</text>
</comment>
<dbReference type="InterPro" id="IPR048428">
    <property type="entry name" value="YobI-NTPase"/>
</dbReference>
<keyword evidence="1" id="KW-0175">Coiled coil</keyword>
<feature type="coiled-coil region" evidence="1">
    <location>
        <begin position="436"/>
        <end position="463"/>
    </location>
</feature>
<gene>
    <name evidence="4" type="ORF">LV83_03300</name>
</gene>
<accession>A0A327P4Y3</accession>
<keyword evidence="5" id="KW-1185">Reference proteome</keyword>
<name>A0A327P4Y3_9BACT</name>
<evidence type="ECO:0000256" key="2">
    <source>
        <dbReference type="SAM" id="Phobius"/>
    </source>
</evidence>
<dbReference type="SUPFAM" id="SSF52540">
    <property type="entry name" value="P-loop containing nucleoside triphosphate hydrolases"/>
    <property type="match status" value="1"/>
</dbReference>
<evidence type="ECO:0000256" key="1">
    <source>
        <dbReference type="SAM" id="Coils"/>
    </source>
</evidence>
<dbReference type="Proteomes" id="UP000249610">
    <property type="component" value="Unassembled WGS sequence"/>
</dbReference>
<dbReference type="EMBL" id="QLLK01000010">
    <property type="protein sequence ID" value="RAI86743.1"/>
    <property type="molecule type" value="Genomic_DNA"/>
</dbReference>